<sequence>MTTIGAPDALCSRPLNLDGVYVPQQDSHLLIDTMERTGLASRARVLDLCTGSGVAAIAAAELGAVSVTAFDICPRAVRCARGNARAAGVDVRIRQGPWSAALRCAPFDLVVSNPPYVPSPGNCGPIASAGGPEWSWNGGVDGRIVLDPLCRSATALLRRGGAMLLVQSALADAGRSLAILRAAGLSAEISAVRSIPFGPVLSARAGWLEQTGRISPGCRIEELVVIRADKP</sequence>
<name>A0A1X1Y7C8_9MYCO</name>
<dbReference type="GO" id="GO:0008170">
    <property type="term" value="F:N-methyltransferase activity"/>
    <property type="evidence" value="ECO:0007669"/>
    <property type="project" value="UniProtKB-ARBA"/>
</dbReference>
<feature type="domain" description="Methyltransferase small" evidence="5">
    <location>
        <begin position="26"/>
        <end position="116"/>
    </location>
</feature>
<evidence type="ECO:0000313" key="6">
    <source>
        <dbReference type="EMBL" id="ORW06975.1"/>
    </source>
</evidence>
<dbReference type="GO" id="GO:0032259">
    <property type="term" value="P:methylation"/>
    <property type="evidence" value="ECO:0007669"/>
    <property type="project" value="UniProtKB-KW"/>
</dbReference>
<comment type="similarity">
    <text evidence="1">Belongs to the eukaryotic/archaeal PrmC-related family.</text>
</comment>
<dbReference type="InterPro" id="IPR004557">
    <property type="entry name" value="PrmC-related"/>
</dbReference>
<dbReference type="InterPro" id="IPR029063">
    <property type="entry name" value="SAM-dependent_MTases_sf"/>
</dbReference>
<dbReference type="Gene3D" id="3.40.50.150">
    <property type="entry name" value="Vaccinia Virus protein VP39"/>
    <property type="match status" value="1"/>
</dbReference>
<evidence type="ECO:0000256" key="2">
    <source>
        <dbReference type="ARBA" id="ARBA00022603"/>
    </source>
</evidence>
<keyword evidence="2 6" id="KW-0489">Methyltransferase</keyword>
<dbReference type="InterPro" id="IPR002052">
    <property type="entry name" value="DNA_methylase_N6_adenine_CS"/>
</dbReference>
<keyword evidence="4" id="KW-0949">S-adenosyl-L-methionine</keyword>
<dbReference type="PANTHER" id="PTHR45875:SF1">
    <property type="entry name" value="METHYLTRANSFERASE N6AMT1"/>
    <property type="match status" value="1"/>
</dbReference>
<evidence type="ECO:0000256" key="1">
    <source>
        <dbReference type="ARBA" id="ARBA00006149"/>
    </source>
</evidence>
<dbReference type="GO" id="GO:0008276">
    <property type="term" value="F:protein methyltransferase activity"/>
    <property type="evidence" value="ECO:0007669"/>
    <property type="project" value="TreeGrafter"/>
</dbReference>
<dbReference type="PROSITE" id="PS00092">
    <property type="entry name" value="N6_MTASE"/>
    <property type="match status" value="1"/>
</dbReference>
<dbReference type="RefSeq" id="WP_085266758.1">
    <property type="nucleotide sequence ID" value="NZ_LQPG01000055.1"/>
</dbReference>
<keyword evidence="3" id="KW-0808">Transferase</keyword>
<dbReference type="SUPFAM" id="SSF53335">
    <property type="entry name" value="S-adenosyl-L-methionine-dependent methyltransferases"/>
    <property type="match status" value="1"/>
</dbReference>
<dbReference type="GO" id="GO:0008757">
    <property type="term" value="F:S-adenosylmethionine-dependent methyltransferase activity"/>
    <property type="evidence" value="ECO:0007669"/>
    <property type="project" value="TreeGrafter"/>
</dbReference>
<dbReference type="CDD" id="cd02440">
    <property type="entry name" value="AdoMet_MTases"/>
    <property type="match status" value="1"/>
</dbReference>
<evidence type="ECO:0000256" key="3">
    <source>
        <dbReference type="ARBA" id="ARBA00022679"/>
    </source>
</evidence>
<dbReference type="InterPro" id="IPR007848">
    <property type="entry name" value="Small_mtfrase_dom"/>
</dbReference>
<dbReference type="InterPro" id="IPR052190">
    <property type="entry name" value="Euk-Arch_PrmC-MTase"/>
</dbReference>
<dbReference type="AlphaFoldDB" id="A0A1X1Y7C8"/>
<evidence type="ECO:0000313" key="7">
    <source>
        <dbReference type="Proteomes" id="UP000193866"/>
    </source>
</evidence>
<keyword evidence="7" id="KW-1185">Reference proteome</keyword>
<accession>A0A1X1Y7C8</accession>
<evidence type="ECO:0000259" key="5">
    <source>
        <dbReference type="Pfam" id="PF05175"/>
    </source>
</evidence>
<reference evidence="6 7" key="1">
    <citation type="submission" date="2016-01" db="EMBL/GenBank/DDBJ databases">
        <title>The new phylogeny of the genus Mycobacterium.</title>
        <authorList>
            <person name="Tarcisio F."/>
            <person name="Conor M."/>
            <person name="Antonella G."/>
            <person name="Elisabetta G."/>
            <person name="Giulia F.S."/>
            <person name="Sara T."/>
            <person name="Anna F."/>
            <person name="Clotilde B."/>
            <person name="Roberto B."/>
            <person name="Veronica D.S."/>
            <person name="Fabio R."/>
            <person name="Monica P."/>
            <person name="Olivier J."/>
            <person name="Enrico T."/>
            <person name="Nicola S."/>
        </authorList>
    </citation>
    <scope>NUCLEOTIDE SEQUENCE [LARGE SCALE GENOMIC DNA]</scope>
    <source>
        <strain evidence="6 7">DSM 45394</strain>
    </source>
</reference>
<organism evidence="6 7">
    <name type="scientific">Mycolicibacter longobardus</name>
    <dbReference type="NCBI Taxonomy" id="1108812"/>
    <lineage>
        <taxon>Bacteria</taxon>
        <taxon>Bacillati</taxon>
        <taxon>Actinomycetota</taxon>
        <taxon>Actinomycetes</taxon>
        <taxon>Mycobacteriales</taxon>
        <taxon>Mycobacteriaceae</taxon>
        <taxon>Mycolicibacter</taxon>
    </lineage>
</organism>
<dbReference type="Proteomes" id="UP000193866">
    <property type="component" value="Unassembled WGS sequence"/>
</dbReference>
<dbReference type="STRING" id="1108812.AWC16_22275"/>
<evidence type="ECO:0000256" key="4">
    <source>
        <dbReference type="ARBA" id="ARBA00022691"/>
    </source>
</evidence>
<dbReference type="GO" id="GO:0003676">
    <property type="term" value="F:nucleic acid binding"/>
    <property type="evidence" value="ECO:0007669"/>
    <property type="project" value="InterPro"/>
</dbReference>
<dbReference type="Pfam" id="PF05175">
    <property type="entry name" value="MTS"/>
    <property type="match status" value="1"/>
</dbReference>
<dbReference type="PANTHER" id="PTHR45875">
    <property type="entry name" value="METHYLTRANSFERASE N6AMT1"/>
    <property type="match status" value="1"/>
</dbReference>
<proteinExistence type="inferred from homology"/>
<dbReference type="EMBL" id="LQPG01000055">
    <property type="protein sequence ID" value="ORW06975.1"/>
    <property type="molecule type" value="Genomic_DNA"/>
</dbReference>
<dbReference type="NCBIfam" id="TIGR00537">
    <property type="entry name" value="hemK_rel_arch"/>
    <property type="match status" value="1"/>
</dbReference>
<protein>
    <submittedName>
        <fullName evidence="6">Methylase</fullName>
    </submittedName>
</protein>
<gene>
    <name evidence="6" type="ORF">AWC16_22275</name>
</gene>
<comment type="caution">
    <text evidence="6">The sequence shown here is derived from an EMBL/GenBank/DDBJ whole genome shotgun (WGS) entry which is preliminary data.</text>
</comment>
<dbReference type="GO" id="GO:0035657">
    <property type="term" value="C:eRF1 methyltransferase complex"/>
    <property type="evidence" value="ECO:0007669"/>
    <property type="project" value="TreeGrafter"/>
</dbReference>
<dbReference type="OrthoDB" id="8746524at2"/>